<feature type="compositionally biased region" description="Basic and acidic residues" evidence="10">
    <location>
        <begin position="1"/>
        <end position="11"/>
    </location>
</feature>
<evidence type="ECO:0000256" key="10">
    <source>
        <dbReference type="SAM" id="MobiDB-lite"/>
    </source>
</evidence>
<dbReference type="InterPro" id="IPR011011">
    <property type="entry name" value="Znf_FYVE_PHD"/>
</dbReference>
<keyword evidence="5" id="KW-0862">Zinc</keyword>
<feature type="region of interest" description="Disordered" evidence="10">
    <location>
        <begin position="1009"/>
        <end position="1067"/>
    </location>
</feature>
<feature type="region of interest" description="Disordered" evidence="10">
    <location>
        <begin position="507"/>
        <end position="552"/>
    </location>
</feature>
<feature type="region of interest" description="Disordered" evidence="10">
    <location>
        <begin position="344"/>
        <end position="476"/>
    </location>
</feature>
<comment type="caution">
    <text evidence="12">The sequence shown here is derived from an EMBL/GenBank/DDBJ whole genome shotgun (WGS) entry which is preliminary data.</text>
</comment>
<dbReference type="Proteomes" id="UP001044222">
    <property type="component" value="Unassembled WGS sequence"/>
</dbReference>
<feature type="region of interest" description="Disordered" evidence="10">
    <location>
        <begin position="688"/>
        <end position="710"/>
    </location>
</feature>
<feature type="compositionally biased region" description="Polar residues" evidence="10">
    <location>
        <begin position="1023"/>
        <end position="1053"/>
    </location>
</feature>
<feature type="region of interest" description="Disordered" evidence="10">
    <location>
        <begin position="1"/>
        <end position="37"/>
    </location>
</feature>
<dbReference type="PROSITE" id="PS50016">
    <property type="entry name" value="ZF_PHD_2"/>
    <property type="match status" value="3"/>
</dbReference>
<proteinExistence type="predicted"/>
<keyword evidence="4 9" id="KW-0863">Zinc-finger</keyword>
<evidence type="ECO:0000256" key="3">
    <source>
        <dbReference type="ARBA" id="ARBA00022737"/>
    </source>
</evidence>
<dbReference type="GO" id="GO:0044666">
    <property type="term" value="C:MLL3/4 complex"/>
    <property type="evidence" value="ECO:0007669"/>
    <property type="project" value="TreeGrafter"/>
</dbReference>
<keyword evidence="8" id="KW-0539">Nucleus</keyword>
<dbReference type="GO" id="GO:0003713">
    <property type="term" value="F:transcription coactivator activity"/>
    <property type="evidence" value="ECO:0007669"/>
    <property type="project" value="TreeGrafter"/>
</dbReference>
<dbReference type="Gene3D" id="3.30.40.10">
    <property type="entry name" value="Zinc/RING finger domain, C3HC4 (zinc finger)"/>
    <property type="match status" value="3"/>
</dbReference>
<dbReference type="FunFam" id="3.30.40.10:FF:001142">
    <property type="entry name" value="Histone-lysine N-methyltransferase"/>
    <property type="match status" value="1"/>
</dbReference>
<evidence type="ECO:0000256" key="5">
    <source>
        <dbReference type="ARBA" id="ARBA00022833"/>
    </source>
</evidence>
<evidence type="ECO:0000256" key="6">
    <source>
        <dbReference type="ARBA" id="ARBA00023015"/>
    </source>
</evidence>
<dbReference type="GO" id="GO:0042800">
    <property type="term" value="F:histone H3K4 methyltransferase activity"/>
    <property type="evidence" value="ECO:0007669"/>
    <property type="project" value="TreeGrafter"/>
</dbReference>
<protein>
    <recommendedName>
        <fullName evidence="11">PHD-type domain-containing protein</fullName>
    </recommendedName>
</protein>
<feature type="domain" description="PHD-type" evidence="11">
    <location>
        <begin position="208"/>
        <end position="263"/>
    </location>
</feature>
<dbReference type="FunFam" id="3.30.40.10:FF:000070">
    <property type="entry name" value="Histone-lysine N-methyltransferase"/>
    <property type="match status" value="1"/>
</dbReference>
<dbReference type="EMBL" id="JAFIRN010000004">
    <property type="protein sequence ID" value="KAG5850413.1"/>
    <property type="molecule type" value="Genomic_DNA"/>
</dbReference>
<dbReference type="InterPro" id="IPR013083">
    <property type="entry name" value="Znf_RING/FYVE/PHD"/>
</dbReference>
<feature type="region of interest" description="Disordered" evidence="10">
    <location>
        <begin position="890"/>
        <end position="910"/>
    </location>
</feature>
<evidence type="ECO:0000256" key="4">
    <source>
        <dbReference type="ARBA" id="ARBA00022771"/>
    </source>
</evidence>
<accession>A0A9D3MME8</accession>
<dbReference type="AlphaFoldDB" id="A0A9D3MME8"/>
<evidence type="ECO:0000256" key="2">
    <source>
        <dbReference type="ARBA" id="ARBA00022723"/>
    </source>
</evidence>
<keyword evidence="7" id="KW-0804">Transcription</keyword>
<keyword evidence="3" id="KW-0677">Repeat</keyword>
<evidence type="ECO:0000256" key="8">
    <source>
        <dbReference type="ARBA" id="ARBA00023242"/>
    </source>
</evidence>
<dbReference type="SUPFAM" id="SSF57903">
    <property type="entry name" value="FYVE/PHD zinc finger"/>
    <property type="match status" value="3"/>
</dbReference>
<feature type="compositionally biased region" description="Low complexity" evidence="10">
    <location>
        <begin position="540"/>
        <end position="551"/>
    </location>
</feature>
<dbReference type="GO" id="GO:0008270">
    <property type="term" value="F:zinc ion binding"/>
    <property type="evidence" value="ECO:0007669"/>
    <property type="project" value="UniProtKB-KW"/>
</dbReference>
<keyword evidence="2" id="KW-0479">Metal-binding</keyword>
<feature type="compositionally biased region" description="Basic and acidic residues" evidence="10">
    <location>
        <begin position="368"/>
        <end position="402"/>
    </location>
</feature>
<feature type="compositionally biased region" description="Pro residues" evidence="10">
    <location>
        <begin position="698"/>
        <end position="710"/>
    </location>
</feature>
<evidence type="ECO:0000313" key="13">
    <source>
        <dbReference type="Proteomes" id="UP001044222"/>
    </source>
</evidence>
<dbReference type="CDD" id="cd15513">
    <property type="entry name" value="PHD5_KMT2C_like"/>
    <property type="match status" value="1"/>
</dbReference>
<feature type="domain" description="PHD-type" evidence="11">
    <location>
        <begin position="131"/>
        <end position="181"/>
    </location>
</feature>
<dbReference type="SUPFAM" id="SSF47095">
    <property type="entry name" value="HMG-box"/>
    <property type="match status" value="1"/>
</dbReference>
<evidence type="ECO:0000256" key="1">
    <source>
        <dbReference type="ARBA" id="ARBA00004123"/>
    </source>
</evidence>
<dbReference type="InterPro" id="IPR001965">
    <property type="entry name" value="Znf_PHD"/>
</dbReference>
<comment type="subcellular location">
    <subcellularLocation>
        <location evidence="1">Nucleus</location>
    </subcellularLocation>
</comment>
<evidence type="ECO:0000259" key="11">
    <source>
        <dbReference type="PROSITE" id="PS50016"/>
    </source>
</evidence>
<dbReference type="Gene3D" id="1.10.30.10">
    <property type="entry name" value="High mobility group box domain"/>
    <property type="match status" value="1"/>
</dbReference>
<dbReference type="SMART" id="SM00249">
    <property type="entry name" value="PHD"/>
    <property type="match status" value="3"/>
</dbReference>
<keyword evidence="13" id="KW-1185">Reference proteome</keyword>
<keyword evidence="6" id="KW-0805">Transcription regulation</keyword>
<dbReference type="CDD" id="cd22026">
    <property type="entry name" value="HMG-box_KMT2C"/>
    <property type="match status" value="1"/>
</dbReference>
<gene>
    <name evidence="12" type="ORF">ANANG_G00082140</name>
</gene>
<dbReference type="PANTHER" id="PTHR45888">
    <property type="entry name" value="HL01030P-RELATED"/>
    <property type="match status" value="1"/>
</dbReference>
<dbReference type="GO" id="GO:0045944">
    <property type="term" value="P:positive regulation of transcription by RNA polymerase II"/>
    <property type="evidence" value="ECO:0007669"/>
    <property type="project" value="TreeGrafter"/>
</dbReference>
<feature type="domain" description="PHD-type" evidence="11">
    <location>
        <begin position="81"/>
        <end position="134"/>
    </location>
</feature>
<dbReference type="InterPro" id="IPR036910">
    <property type="entry name" value="HMG_box_dom_sf"/>
</dbReference>
<evidence type="ECO:0000256" key="9">
    <source>
        <dbReference type="PROSITE-ProRule" id="PRU00146"/>
    </source>
</evidence>
<evidence type="ECO:0000313" key="12">
    <source>
        <dbReference type="EMBL" id="KAG5850413.1"/>
    </source>
</evidence>
<sequence>MLRFQKSERSRIGLSRTEAAQGASLSGRGGRGRSKLKGEICPAVTPGPGLAETFAVKEEEENAMHNTVVLFSSSDSFTLRQDMCVVCGSFGQGAEGRLLACSQCGQCYHPFCVNIKITKVVLSRGWRCLECTVCEACGQATDPGRLLLCDDCDISYHTYCLDPPLQTVPKGGWKCKWCVSCTNCGATTPGLRCEWQNNYTQCAPCASLAACPVCLRNYQEDELIVQCRQCDRWIHASCQNLNTDEEVENAADNAFDCTMCRTHTTPSQVMAATTAPETDSNDPPITAQIVTKAKEPAPEQQRTYTQDGVCLTALGLSQLQGLAAAASKRKRPKPKLKLKIINQNSVAVLQTPPDPQAELSRDEDPEDGRDGDILDCEGKSESSPEREPADEDCKGAEGADGAKKRKRKPYRPGIGGFMVRQRSRTAQGKAKHSLSRKDSSGSVSENLPGKEEGGWNEAMPDTPVEEAPPGLESLEKVKKRYRKKKTKLEEEFPSYLQEAFFGKELLDKSKQARQTPETALSDDDRAQAHSKPPSAAASFLDPSSDPLLSAATTPISNKAGALANSEDPLVDLSEVLNTDDDILGMLSDDLVKPGDDSGLGLCPFQVENSPSPFAGLDIGPIPDDPVIAPQPHPSRTQRTLPVEPLDGILSPELDKMVTDGAILSKLYKIPELEGKDVEDLFTAVLSPSRTQPPQLTHPLPPNTVPSTQGPPMPLPNPGDGMFPRMPVMNGLTGPNHPHFPSGPMGPGGVGPCVPNNFSPIQRMPFPENMREKKFNPMRSEMGRPWPAPAPGPAPLAAPLPEGETDTMSNAQRSTLKWEKEETLGELATVAPVLYTNVNFPNLREEFPDWTTRVKQIAKLWRKASSQERAPYVQKARDNRAALRINKVQMSNESMKRQQQQQQPDLFDPSVPLDSESLFKDPLKHKESEHEQEWKFRQGELIQMWGPVKKQQEKVPKTKAIKSSNKEVLFGHSSQATIATGCGKMSLQMRQKSKQQAKIEATQKLEQVKNEQQLQQQQQQQLQYSSQSGGEPASSGNQSPATPQPSNGNASPLQPINPKEGFPRSQLPVPPRLLPWTMCLCAPSLHPRHCTDSDPRHLFPGAAATGFIPTDFPAQHLCFPTNLPMGPLCQNGGDPQATTYRVRHYQEELGGATIPCP</sequence>
<dbReference type="Pfam" id="PF00628">
    <property type="entry name" value="PHD"/>
    <property type="match status" value="3"/>
</dbReference>
<feature type="compositionally biased region" description="Low complexity" evidence="10">
    <location>
        <begin position="1011"/>
        <end position="1022"/>
    </location>
</feature>
<dbReference type="PANTHER" id="PTHR45888:SF1">
    <property type="entry name" value="HISTONE-LYSINE N-METHYLTRANSFERASE 2C"/>
    <property type="match status" value="1"/>
</dbReference>
<evidence type="ECO:0000256" key="7">
    <source>
        <dbReference type="ARBA" id="ARBA00023163"/>
    </source>
</evidence>
<dbReference type="FunFam" id="3.30.40.10:FF:000049">
    <property type="entry name" value="Histone-lysine N-methyltransferase"/>
    <property type="match status" value="1"/>
</dbReference>
<organism evidence="12 13">
    <name type="scientific">Anguilla anguilla</name>
    <name type="common">European freshwater eel</name>
    <name type="synonym">Muraena anguilla</name>
    <dbReference type="NCBI Taxonomy" id="7936"/>
    <lineage>
        <taxon>Eukaryota</taxon>
        <taxon>Metazoa</taxon>
        <taxon>Chordata</taxon>
        <taxon>Craniata</taxon>
        <taxon>Vertebrata</taxon>
        <taxon>Euteleostomi</taxon>
        <taxon>Actinopterygii</taxon>
        <taxon>Neopterygii</taxon>
        <taxon>Teleostei</taxon>
        <taxon>Anguilliformes</taxon>
        <taxon>Anguillidae</taxon>
        <taxon>Anguilla</taxon>
    </lineage>
</organism>
<dbReference type="FunFam" id="1.10.30.10:FF:000009">
    <property type="entry name" value="Histone-lysine N-methyltransferase"/>
    <property type="match status" value="1"/>
</dbReference>
<dbReference type="InterPro" id="IPR019787">
    <property type="entry name" value="Znf_PHD-finger"/>
</dbReference>
<name>A0A9D3MME8_ANGAN</name>
<reference evidence="12" key="1">
    <citation type="submission" date="2021-01" db="EMBL/GenBank/DDBJ databases">
        <title>A chromosome-scale assembly of European eel, Anguilla anguilla.</title>
        <authorList>
            <person name="Henkel C."/>
            <person name="Jong-Raadsen S.A."/>
            <person name="Dufour S."/>
            <person name="Weltzien F.-A."/>
            <person name="Palstra A.P."/>
            <person name="Pelster B."/>
            <person name="Spaink H.P."/>
            <person name="Van Den Thillart G.E."/>
            <person name="Jansen H."/>
            <person name="Zahm M."/>
            <person name="Klopp C."/>
            <person name="Cedric C."/>
            <person name="Louis A."/>
            <person name="Berthelot C."/>
            <person name="Parey E."/>
            <person name="Roest Crollius H."/>
            <person name="Montfort J."/>
            <person name="Robinson-Rechavi M."/>
            <person name="Bucao C."/>
            <person name="Bouchez O."/>
            <person name="Gislard M."/>
            <person name="Lluch J."/>
            <person name="Milhes M."/>
            <person name="Lampietro C."/>
            <person name="Lopez Roques C."/>
            <person name="Donnadieu C."/>
            <person name="Braasch I."/>
            <person name="Desvignes T."/>
            <person name="Postlethwait J."/>
            <person name="Bobe J."/>
            <person name="Guiguen Y."/>
            <person name="Dirks R."/>
        </authorList>
    </citation>
    <scope>NUCLEOTIDE SEQUENCE</scope>
    <source>
        <strain evidence="12">Tag_6206</strain>
        <tissue evidence="12">Liver</tissue>
    </source>
</reference>